<feature type="transmembrane region" description="Helical" evidence="6">
    <location>
        <begin position="86"/>
        <end position="110"/>
    </location>
</feature>
<evidence type="ECO:0000256" key="5">
    <source>
        <dbReference type="ARBA" id="ARBA00023136"/>
    </source>
</evidence>
<comment type="subcellular location">
    <subcellularLocation>
        <location evidence="1 6">Membrane</location>
        <topology evidence="1 6">Multi-pass membrane protein</topology>
    </subcellularLocation>
</comment>
<reference evidence="7 8" key="1">
    <citation type="submission" date="2024-04" db="EMBL/GenBank/DDBJ databases">
        <authorList>
            <consortium name="Genoscope - CEA"/>
            <person name="William W."/>
        </authorList>
    </citation>
    <scope>NUCLEOTIDE SEQUENCE [LARGE SCALE GENOMIC DNA]</scope>
</reference>
<name>A0AAV2ID91_LYMST</name>
<organism evidence="7 8">
    <name type="scientific">Lymnaea stagnalis</name>
    <name type="common">Great pond snail</name>
    <name type="synonym">Helix stagnalis</name>
    <dbReference type="NCBI Taxonomy" id="6523"/>
    <lineage>
        <taxon>Eukaryota</taxon>
        <taxon>Metazoa</taxon>
        <taxon>Spiralia</taxon>
        <taxon>Lophotrochozoa</taxon>
        <taxon>Mollusca</taxon>
        <taxon>Gastropoda</taxon>
        <taxon>Heterobranchia</taxon>
        <taxon>Euthyneura</taxon>
        <taxon>Panpulmonata</taxon>
        <taxon>Hygrophila</taxon>
        <taxon>Lymnaeoidea</taxon>
        <taxon>Lymnaeidae</taxon>
        <taxon>Lymnaea</taxon>
    </lineage>
</organism>
<protein>
    <recommendedName>
        <fullName evidence="6">Tetraspanin</fullName>
    </recommendedName>
</protein>
<comment type="caution">
    <text evidence="7">The sequence shown here is derived from an EMBL/GenBank/DDBJ whole genome shotgun (WGS) entry which is preliminary data.</text>
</comment>
<dbReference type="InterPro" id="IPR018499">
    <property type="entry name" value="Tetraspanin/Peripherin"/>
</dbReference>
<dbReference type="InterPro" id="IPR008952">
    <property type="entry name" value="Tetraspanin_EC2_sf"/>
</dbReference>
<dbReference type="Pfam" id="PF00335">
    <property type="entry name" value="Tetraspanin"/>
    <property type="match status" value="1"/>
</dbReference>
<dbReference type="Proteomes" id="UP001497497">
    <property type="component" value="Unassembled WGS sequence"/>
</dbReference>
<dbReference type="InterPro" id="IPR000301">
    <property type="entry name" value="Tetraspanin_animals"/>
</dbReference>
<dbReference type="GO" id="GO:0005886">
    <property type="term" value="C:plasma membrane"/>
    <property type="evidence" value="ECO:0007669"/>
    <property type="project" value="TreeGrafter"/>
</dbReference>
<dbReference type="PANTHER" id="PTHR19282">
    <property type="entry name" value="TETRASPANIN"/>
    <property type="match status" value="1"/>
</dbReference>
<dbReference type="EMBL" id="CAXITT010000589">
    <property type="protein sequence ID" value="CAL1544010.1"/>
    <property type="molecule type" value="Genomic_DNA"/>
</dbReference>
<sequence length="258" mass="28713">MARNSSWCHSVAKGLLMFTGLCYLVSAGGLTYIGIWVFSTYDHFDEIADASLTLLPASIILAVSVFMCIVGILACIAAFKNNKILLSVFFCLILTVFVGEILAAILGYVYRKKVEGILEDNLLDAVNNYNVTVYREQIDYMQKEFECCGVRNSSDWMDSTYWKVNHTNTVPRSCCKPIKHINETCDPSLGSDTIFNQGCLSELNEEFQTNLIYIASSVVFLAVIQLLALISACILACRTRDEQEYQTLSEVIGGGLRI</sequence>
<dbReference type="SUPFAM" id="SSF48652">
    <property type="entry name" value="Tetraspanin"/>
    <property type="match status" value="1"/>
</dbReference>
<keyword evidence="4 6" id="KW-1133">Transmembrane helix</keyword>
<feature type="transmembrane region" description="Helical" evidence="6">
    <location>
        <begin position="211"/>
        <end position="237"/>
    </location>
</feature>
<comment type="similarity">
    <text evidence="2 6">Belongs to the tetraspanin (TM4SF) family.</text>
</comment>
<evidence type="ECO:0000256" key="4">
    <source>
        <dbReference type="ARBA" id="ARBA00022989"/>
    </source>
</evidence>
<evidence type="ECO:0000256" key="3">
    <source>
        <dbReference type="ARBA" id="ARBA00022692"/>
    </source>
</evidence>
<evidence type="ECO:0000256" key="6">
    <source>
        <dbReference type="RuleBase" id="RU361218"/>
    </source>
</evidence>
<keyword evidence="5 6" id="KW-0472">Membrane</keyword>
<accession>A0AAV2ID91</accession>
<keyword evidence="3 6" id="KW-0812">Transmembrane</keyword>
<dbReference type="Gene3D" id="1.10.1450.10">
    <property type="entry name" value="Tetraspanin"/>
    <property type="match status" value="1"/>
</dbReference>
<evidence type="ECO:0000313" key="8">
    <source>
        <dbReference type="Proteomes" id="UP001497497"/>
    </source>
</evidence>
<gene>
    <name evidence="7" type="ORF">GSLYS_00017523001</name>
</gene>
<feature type="transmembrane region" description="Helical" evidence="6">
    <location>
        <begin position="58"/>
        <end position="79"/>
    </location>
</feature>
<evidence type="ECO:0000256" key="2">
    <source>
        <dbReference type="ARBA" id="ARBA00006840"/>
    </source>
</evidence>
<keyword evidence="8" id="KW-1185">Reference proteome</keyword>
<dbReference type="PRINTS" id="PR00259">
    <property type="entry name" value="TMFOUR"/>
</dbReference>
<dbReference type="AlphaFoldDB" id="A0AAV2ID91"/>
<proteinExistence type="inferred from homology"/>
<dbReference type="PIRSF" id="PIRSF002419">
    <property type="entry name" value="Tetraspanin"/>
    <property type="match status" value="1"/>
</dbReference>
<evidence type="ECO:0000256" key="1">
    <source>
        <dbReference type="ARBA" id="ARBA00004141"/>
    </source>
</evidence>
<evidence type="ECO:0000313" key="7">
    <source>
        <dbReference type="EMBL" id="CAL1544010.1"/>
    </source>
</evidence>
<feature type="transmembrane region" description="Helical" evidence="6">
    <location>
        <begin position="12"/>
        <end position="38"/>
    </location>
</feature>
<dbReference type="PANTHER" id="PTHR19282:SF544">
    <property type="entry name" value="TETRASPANIN"/>
    <property type="match status" value="1"/>
</dbReference>